<name>B8D4J5_DESA1</name>
<keyword evidence="1" id="KW-1133">Transmembrane helix</keyword>
<dbReference type="HOGENOM" id="CLU_513526_0_0_2"/>
<dbReference type="KEGG" id="dka:DKAM_0700"/>
<feature type="transmembrane region" description="Helical" evidence="1">
    <location>
        <begin position="40"/>
        <end position="62"/>
    </location>
</feature>
<organism evidence="2 3">
    <name type="scientific">Desulfurococcus amylolyticus (strain DSM 18924 / JCM 16383 / VKM B-2413 / 1221n)</name>
    <name type="common">Desulfurococcus kamchatkensis</name>
    <dbReference type="NCBI Taxonomy" id="490899"/>
    <lineage>
        <taxon>Archaea</taxon>
        <taxon>Thermoproteota</taxon>
        <taxon>Thermoprotei</taxon>
        <taxon>Desulfurococcales</taxon>
        <taxon>Desulfurococcaceae</taxon>
        <taxon>Desulfurococcus</taxon>
    </lineage>
</organism>
<feature type="transmembrane region" description="Helical" evidence="1">
    <location>
        <begin position="7"/>
        <end position="28"/>
    </location>
</feature>
<feature type="transmembrane region" description="Helical" evidence="1">
    <location>
        <begin position="346"/>
        <end position="377"/>
    </location>
</feature>
<feature type="transmembrane region" description="Helical" evidence="1">
    <location>
        <begin position="389"/>
        <end position="406"/>
    </location>
</feature>
<dbReference type="AlphaFoldDB" id="B8D4J5"/>
<evidence type="ECO:0000256" key="1">
    <source>
        <dbReference type="SAM" id="Phobius"/>
    </source>
</evidence>
<proteinExistence type="predicted"/>
<feature type="transmembrane region" description="Helical" evidence="1">
    <location>
        <begin position="418"/>
        <end position="435"/>
    </location>
</feature>
<keyword evidence="1" id="KW-0812">Transmembrane</keyword>
<dbReference type="eggNOG" id="arCOG07844">
    <property type="taxonomic scope" value="Archaea"/>
</dbReference>
<dbReference type="CDD" id="cd00146">
    <property type="entry name" value="PKD"/>
    <property type="match status" value="1"/>
</dbReference>
<dbReference type="EMBL" id="CP001140">
    <property type="protein sequence ID" value="ACL11026.1"/>
    <property type="molecule type" value="Genomic_DNA"/>
</dbReference>
<gene>
    <name evidence="2" type="ordered locus">DKAM_0700</name>
</gene>
<evidence type="ECO:0000313" key="3">
    <source>
        <dbReference type="Proteomes" id="UP000006903"/>
    </source>
</evidence>
<feature type="transmembrane region" description="Helical" evidence="1">
    <location>
        <begin position="74"/>
        <end position="95"/>
    </location>
</feature>
<dbReference type="Proteomes" id="UP000006903">
    <property type="component" value="Chromosome"/>
</dbReference>
<accession>B8D4J5</accession>
<protein>
    <recommendedName>
        <fullName evidence="4">PKD domain-containing protein</fullName>
    </recommendedName>
</protein>
<sequence length="530" mass="57033">MDMLSSLLGYLDWILWALSISVIIVSIIKHVLGHRDSGAWFLRGVAGLLLAGFSSILVNSLYNAPQDILGHAPYGWILYASSLGLVLIGGLYIAVGRIGEGISSILGGILLIGVGLMGIYLGSSLHGDYGGPLYVYLYTDRQGYYVGEAVGLSVFISPGINGASYTVSWGDGVVEEFDDGSSLRLNHVYNSSGAYVIRVNVNSSGLTGFNSIAVSVSDKPWTPPWPFDIIVSPVTGFFSMFWQVVSTPFNLQLLTTSPRLEEGSAEWGLYELTLSISMSGLGLYLGFRLLQAVFEGEPRGFIDVVREALIVVLLSLTAPYLHNASVDMLNALSLKVVEGVDPMPSIASILALISTGVALGFFIPVAANLAVVLTIMLASASALVVIRHWLILTITVSTPILAVAYLHPALRGAMKRVIGLWGSLVLAGPLTAVFMRTWSTQVGVAGQALTSVFIYMILPNIIGLLGGVGPVITRSASILLYTVLRAMRTIEERRQTRTQGLQAVANTPQRIRLLNPYQSRVPSWRTRDTK</sequence>
<reference evidence="2 3" key="1">
    <citation type="journal article" date="2009" name="J. Bacteriol.">
        <title>Complete genome sequence of the anaerobic, protein-degrading hyperthermophilic crenarchaeon Desulfurococcus kamchatkensis.</title>
        <authorList>
            <person name="Ravin N.V."/>
            <person name="Mardanov A.V."/>
            <person name="Beletsky A.V."/>
            <person name="Kublanov I.V."/>
            <person name="Kolganova T.V."/>
            <person name="Lebedinsky A.V."/>
            <person name="Chernyh N.A."/>
            <person name="Bonch-Osmolovskaya E.A."/>
            <person name="Skryabin K.G."/>
        </authorList>
    </citation>
    <scope>NUCLEOTIDE SEQUENCE [LARGE SCALE GENOMIC DNA]</scope>
    <source>
        <strain evidence="3">DSM 18924 / JCM 16383 / VKM B-2413 / 1221n</strain>
    </source>
</reference>
<keyword evidence="1" id="KW-0472">Membrane</keyword>
<feature type="transmembrane region" description="Helical" evidence="1">
    <location>
        <begin position="101"/>
        <end position="121"/>
    </location>
</feature>
<dbReference type="STRING" id="490899.DKAM_0700"/>
<evidence type="ECO:0000313" key="2">
    <source>
        <dbReference type="EMBL" id="ACL11026.1"/>
    </source>
</evidence>
<evidence type="ECO:0008006" key="4">
    <source>
        <dbReference type="Google" id="ProtNLM"/>
    </source>
</evidence>